<organism evidence="9 10">
    <name type="scientific">Halapricum salinum</name>
    <dbReference type="NCBI Taxonomy" id="1457250"/>
    <lineage>
        <taxon>Archaea</taxon>
        <taxon>Methanobacteriati</taxon>
        <taxon>Methanobacteriota</taxon>
        <taxon>Stenosarchaea group</taxon>
        <taxon>Halobacteria</taxon>
        <taxon>Halobacteriales</taxon>
        <taxon>Haloarculaceae</taxon>
        <taxon>Halapricum</taxon>
    </lineage>
</organism>
<dbReference type="Proteomes" id="UP000296706">
    <property type="component" value="Chromosome"/>
</dbReference>
<dbReference type="PANTHER" id="PTHR30405:SF26">
    <property type="entry name" value="TRANSPOSASE, PROBABLY IS605-TNPB FAMILY"/>
    <property type="match status" value="1"/>
</dbReference>
<dbReference type="NCBIfam" id="NF040570">
    <property type="entry name" value="guided_TnpB"/>
    <property type="match status" value="1"/>
</dbReference>
<dbReference type="GO" id="GO:0032196">
    <property type="term" value="P:transposition"/>
    <property type="evidence" value="ECO:0007669"/>
    <property type="project" value="UniProtKB-KW"/>
</dbReference>
<feature type="domain" description="Cas12f1-like TNB" evidence="8">
    <location>
        <begin position="296"/>
        <end position="362"/>
    </location>
</feature>
<dbReference type="GO" id="GO:0006310">
    <property type="term" value="P:DNA recombination"/>
    <property type="evidence" value="ECO:0007669"/>
    <property type="project" value="UniProtKB-KW"/>
</dbReference>
<evidence type="ECO:0000313" key="9">
    <source>
        <dbReference type="EMBL" id="QCC50499.1"/>
    </source>
</evidence>
<evidence type="ECO:0000256" key="4">
    <source>
        <dbReference type="ARBA" id="ARBA00023125"/>
    </source>
</evidence>
<dbReference type="InterPro" id="IPR001959">
    <property type="entry name" value="Transposase"/>
</dbReference>
<evidence type="ECO:0000256" key="5">
    <source>
        <dbReference type="ARBA" id="ARBA00023172"/>
    </source>
</evidence>
<keyword evidence="4" id="KW-0238">DNA-binding</keyword>
<evidence type="ECO:0000256" key="6">
    <source>
        <dbReference type="SAM" id="MobiDB-lite"/>
    </source>
</evidence>
<feature type="domain" description="Probable transposase IS891/IS1136/IS1341" evidence="7">
    <location>
        <begin position="180"/>
        <end position="278"/>
    </location>
</feature>
<evidence type="ECO:0000259" key="7">
    <source>
        <dbReference type="Pfam" id="PF01385"/>
    </source>
</evidence>
<dbReference type="Pfam" id="PF01385">
    <property type="entry name" value="OrfB_IS605"/>
    <property type="match status" value="1"/>
</dbReference>
<comment type="similarity">
    <text evidence="1">In the C-terminal section; belongs to the transposase 35 family.</text>
</comment>
<reference evidence="9 10" key="1">
    <citation type="journal article" date="2019" name="Nat. Commun.">
        <title>A new type of DNA phosphorothioation-based antiviral system in archaea.</title>
        <authorList>
            <person name="Xiong L."/>
            <person name="Liu S."/>
            <person name="Chen S."/>
            <person name="Xiao Y."/>
            <person name="Zhu B."/>
            <person name="Gao Y."/>
            <person name="Zhang Y."/>
            <person name="Chen B."/>
            <person name="Luo J."/>
            <person name="Deng Z."/>
            <person name="Chen X."/>
            <person name="Wang L."/>
            <person name="Chen S."/>
        </authorList>
    </citation>
    <scope>NUCLEOTIDE SEQUENCE [LARGE SCALE GENOMIC DNA]</scope>
    <source>
        <strain evidence="9 10">CBA1105</strain>
    </source>
</reference>
<dbReference type="PANTHER" id="PTHR30405">
    <property type="entry name" value="TRANSPOSASE"/>
    <property type="match status" value="1"/>
</dbReference>
<dbReference type="EMBL" id="CP031310">
    <property type="protein sequence ID" value="QCC50499.1"/>
    <property type="molecule type" value="Genomic_DNA"/>
</dbReference>
<feature type="region of interest" description="Disordered" evidence="6">
    <location>
        <begin position="370"/>
        <end position="413"/>
    </location>
</feature>
<name>A0A4D6H9C7_9EURY</name>
<accession>A0A4D6H9C7</accession>
<comment type="similarity">
    <text evidence="2">In the N-terminal section; belongs to the transposase 2 family.</text>
</comment>
<protein>
    <submittedName>
        <fullName evidence="9">Transposase</fullName>
    </submittedName>
</protein>
<gene>
    <name evidence="9" type="ORF">DV733_04255</name>
</gene>
<dbReference type="GO" id="GO:0003677">
    <property type="term" value="F:DNA binding"/>
    <property type="evidence" value="ECO:0007669"/>
    <property type="project" value="UniProtKB-KW"/>
</dbReference>
<keyword evidence="5" id="KW-0233">DNA recombination</keyword>
<keyword evidence="10" id="KW-1185">Reference proteome</keyword>
<keyword evidence="3" id="KW-0815">Transposition</keyword>
<evidence type="ECO:0000256" key="3">
    <source>
        <dbReference type="ARBA" id="ARBA00022578"/>
    </source>
</evidence>
<dbReference type="InterPro" id="IPR010095">
    <property type="entry name" value="Cas12f1-like_TNB"/>
</dbReference>
<dbReference type="Pfam" id="PF07282">
    <property type="entry name" value="Cas12f1-like_TNB"/>
    <property type="match status" value="1"/>
</dbReference>
<dbReference type="KEGG" id="hsn:DV733_04255"/>
<evidence type="ECO:0000256" key="1">
    <source>
        <dbReference type="ARBA" id="ARBA00008761"/>
    </source>
</evidence>
<dbReference type="STRING" id="1457250.GCA_000755225_03153"/>
<evidence type="ECO:0000313" key="10">
    <source>
        <dbReference type="Proteomes" id="UP000296706"/>
    </source>
</evidence>
<sequence length="413" mass="46514">MVVADYHHRTAITRLETTDRQAARLEHTIAEYQRAANIAVDAGHEIGERRKTRLQARVYEDIREGTELASQHAILAIHQAAEALRGVHQLRAHGRSPSKPKFTSPTVTYDSRTMTVDRDDESVSLTTTDRRIQCRLVLPTDDDGYQQQYLYSDEWELTESTLTARDGDYFLHLGFRTEATDDTTECGTVLGVDLGIENLAVTSTAQFVSGRELTHEHREFEKVSGGLQQTGTQSAHRTYVKRGSAQARFNRDYLHRVSNKIVHEAVEYGCTHIAFEDLRYIREGMPGRRKFHQWAHRQLVRCVEYKARAEAIEVVFVEPANTSRRCSECGYTSSANRIERDLFECQDCGSEANADYNAAKNVGLRYVRSGQQTSGRTGDSRLALKSGTVHPDSGFVQYGSQDTDKSTPSEATS</sequence>
<evidence type="ECO:0000259" key="8">
    <source>
        <dbReference type="Pfam" id="PF07282"/>
    </source>
</evidence>
<dbReference type="AlphaFoldDB" id="A0A4D6H9C7"/>
<proteinExistence type="inferred from homology"/>
<dbReference type="NCBIfam" id="TIGR01766">
    <property type="entry name" value="IS200/IS605 family accessory protein TnpB-like domain"/>
    <property type="match status" value="1"/>
</dbReference>
<evidence type="ECO:0000256" key="2">
    <source>
        <dbReference type="ARBA" id="ARBA00011044"/>
    </source>
</evidence>
<dbReference type="InterPro" id="IPR051399">
    <property type="entry name" value="RNA-guided_DNA_endo/Transpos"/>
</dbReference>